<dbReference type="AlphaFoldDB" id="A0A1Y2HJR7"/>
<comment type="caution">
    <text evidence="3">The sequence shown here is derived from an EMBL/GenBank/DDBJ whole genome shotgun (WGS) entry which is preliminary data.</text>
</comment>
<feature type="region of interest" description="Disordered" evidence="2">
    <location>
        <begin position="123"/>
        <end position="221"/>
    </location>
</feature>
<dbReference type="PANTHER" id="PTHR12932">
    <property type="entry name" value="P25 ALPHA-RELATED"/>
    <property type="match status" value="1"/>
</dbReference>
<dbReference type="Pfam" id="PF05517">
    <property type="entry name" value="p25-alpha"/>
    <property type="match status" value="2"/>
</dbReference>
<feature type="compositionally biased region" description="Basic and acidic residues" evidence="2">
    <location>
        <begin position="279"/>
        <end position="299"/>
    </location>
</feature>
<dbReference type="GO" id="GO:0005874">
    <property type="term" value="C:microtubule"/>
    <property type="evidence" value="ECO:0007669"/>
    <property type="project" value="TreeGrafter"/>
</dbReference>
<dbReference type="OrthoDB" id="548799at2759"/>
<feature type="region of interest" description="Disordered" evidence="2">
    <location>
        <begin position="269"/>
        <end position="301"/>
    </location>
</feature>
<dbReference type="InterPro" id="IPR011992">
    <property type="entry name" value="EF-hand-dom_pair"/>
</dbReference>
<evidence type="ECO:0000256" key="2">
    <source>
        <dbReference type="SAM" id="MobiDB-lite"/>
    </source>
</evidence>
<evidence type="ECO:0000313" key="4">
    <source>
        <dbReference type="Proteomes" id="UP000193411"/>
    </source>
</evidence>
<accession>A0A1Y2HJR7</accession>
<dbReference type="GO" id="GO:0015631">
    <property type="term" value="F:tubulin binding"/>
    <property type="evidence" value="ECO:0007669"/>
    <property type="project" value="InterPro"/>
</dbReference>
<dbReference type="Gene3D" id="1.10.238.10">
    <property type="entry name" value="EF-hand"/>
    <property type="match status" value="1"/>
</dbReference>
<dbReference type="PANTHER" id="PTHR12932:SF9">
    <property type="entry name" value="TUBULIN POLYMERIZATION-PROMOTING PROTEIN HOMOLOG"/>
    <property type="match status" value="1"/>
</dbReference>
<feature type="compositionally biased region" description="Low complexity" evidence="2">
    <location>
        <begin position="163"/>
        <end position="208"/>
    </location>
</feature>
<dbReference type="InterPro" id="IPR008907">
    <property type="entry name" value="TPP/p25"/>
</dbReference>
<reference evidence="3 4" key="1">
    <citation type="submission" date="2016-07" db="EMBL/GenBank/DDBJ databases">
        <title>Pervasive Adenine N6-methylation of Active Genes in Fungi.</title>
        <authorList>
            <consortium name="DOE Joint Genome Institute"/>
            <person name="Mondo S.J."/>
            <person name="Dannebaum R.O."/>
            <person name="Kuo R.C."/>
            <person name="Labutti K."/>
            <person name="Haridas S."/>
            <person name="Kuo A."/>
            <person name="Salamov A."/>
            <person name="Ahrendt S.R."/>
            <person name="Lipzen A."/>
            <person name="Sullivan W."/>
            <person name="Andreopoulos W.B."/>
            <person name="Clum A."/>
            <person name="Lindquist E."/>
            <person name="Daum C."/>
            <person name="Ramamoorthy G.K."/>
            <person name="Gryganskyi A."/>
            <person name="Culley D."/>
            <person name="Magnuson J.K."/>
            <person name="James T.Y."/>
            <person name="O'Malley M.A."/>
            <person name="Stajich J.E."/>
            <person name="Spatafora J.W."/>
            <person name="Visel A."/>
            <person name="Grigoriev I.V."/>
        </authorList>
    </citation>
    <scope>NUCLEOTIDE SEQUENCE [LARGE SCALE GENOMIC DNA]</scope>
    <source>
        <strain evidence="3 4">PL171</strain>
    </source>
</reference>
<dbReference type="Proteomes" id="UP000193411">
    <property type="component" value="Unassembled WGS sequence"/>
</dbReference>
<organism evidence="3 4">
    <name type="scientific">Catenaria anguillulae PL171</name>
    <dbReference type="NCBI Taxonomy" id="765915"/>
    <lineage>
        <taxon>Eukaryota</taxon>
        <taxon>Fungi</taxon>
        <taxon>Fungi incertae sedis</taxon>
        <taxon>Blastocladiomycota</taxon>
        <taxon>Blastocladiomycetes</taxon>
        <taxon>Blastocladiales</taxon>
        <taxon>Catenariaceae</taxon>
        <taxon>Catenaria</taxon>
    </lineage>
</organism>
<evidence type="ECO:0000256" key="1">
    <source>
        <dbReference type="ARBA" id="ARBA00010994"/>
    </source>
</evidence>
<dbReference type="GO" id="GO:0001578">
    <property type="term" value="P:microtubule bundle formation"/>
    <property type="evidence" value="ECO:0007669"/>
    <property type="project" value="TreeGrafter"/>
</dbReference>
<feature type="compositionally biased region" description="Low complexity" evidence="2">
    <location>
        <begin position="138"/>
        <end position="155"/>
    </location>
</feature>
<sequence length="313" mass="33775">MSQQPELTQAERDERLYQIFEYFAMFGVSRIAASGSDTVLIDSARLAKLFRDLNLFDKSFNSIALDINFSKAKATFQRPDRKLPWAAFIYALQLSAANKYPKLSEEEAFSKLVHEIIRHPGPDFAPDYPGGARAQDGAAAPVSRASRRSSTMPRRTSAESNDSGIGESAGESSGSFGSGSGSLSRSRSLTRSRSSSSGTSFSAARAPSVPVPPIPRSKSPTRARMSLFGAQPSGDAQATPATGARKHQLGSADFVPTVPVIPRGSVFDRLTNPRGYTGTHKERFDADGRGKGKAGRVETESVQMTLSEMVKRF</sequence>
<dbReference type="GO" id="GO:0032273">
    <property type="term" value="P:positive regulation of protein polymerization"/>
    <property type="evidence" value="ECO:0007669"/>
    <property type="project" value="TreeGrafter"/>
</dbReference>
<keyword evidence="4" id="KW-1185">Reference proteome</keyword>
<dbReference type="EMBL" id="MCFL01000032">
    <property type="protein sequence ID" value="ORZ33943.1"/>
    <property type="molecule type" value="Genomic_DNA"/>
</dbReference>
<name>A0A1Y2HJR7_9FUNG</name>
<protein>
    <submittedName>
        <fullName evidence="3">Uncharacterized protein</fullName>
    </submittedName>
</protein>
<evidence type="ECO:0000313" key="3">
    <source>
        <dbReference type="EMBL" id="ORZ33943.1"/>
    </source>
</evidence>
<proteinExistence type="inferred from homology"/>
<gene>
    <name evidence="3" type="ORF">BCR44DRAFT_398630</name>
</gene>
<dbReference type="SUPFAM" id="SSF47473">
    <property type="entry name" value="EF-hand"/>
    <property type="match status" value="1"/>
</dbReference>
<comment type="similarity">
    <text evidence="1">Belongs to the TPPP family.</text>
</comment>
<dbReference type="GO" id="GO:0046785">
    <property type="term" value="P:microtubule polymerization"/>
    <property type="evidence" value="ECO:0007669"/>
    <property type="project" value="InterPro"/>
</dbReference>